<dbReference type="InterPro" id="IPR010699">
    <property type="entry name" value="DUF1275"/>
</dbReference>
<evidence type="ECO:0000256" key="1">
    <source>
        <dbReference type="SAM" id="Phobius"/>
    </source>
</evidence>
<reference evidence="2 3" key="1">
    <citation type="submission" date="2018-06" db="EMBL/GenBank/DDBJ databases">
        <title>Genomic Encyclopedia of Type Strains, Phase IV (KMG-IV): sequencing the most valuable type-strain genomes for metagenomic binning, comparative biology and taxonomic classification.</title>
        <authorList>
            <person name="Goeker M."/>
        </authorList>
    </citation>
    <scope>NUCLEOTIDE SEQUENCE [LARGE SCALE GENOMIC DNA]</scope>
    <source>
        <strain evidence="2 3">DSM 18048</strain>
    </source>
</reference>
<dbReference type="Proteomes" id="UP000248326">
    <property type="component" value="Unassembled WGS sequence"/>
</dbReference>
<sequence>MLAATAGCVDAVGFLRFSEVFVSFMSGNTTQMSVEAARSDVRGAALSLLPILLYVGGACVGALVAF</sequence>
<dbReference type="EMBL" id="QJSX01000012">
    <property type="protein sequence ID" value="PYE52815.1"/>
    <property type="molecule type" value="Genomic_DNA"/>
</dbReference>
<organism evidence="2 3">
    <name type="scientific">Deinococcus yavapaiensis KR-236</name>
    <dbReference type="NCBI Taxonomy" id="694435"/>
    <lineage>
        <taxon>Bacteria</taxon>
        <taxon>Thermotogati</taxon>
        <taxon>Deinococcota</taxon>
        <taxon>Deinococci</taxon>
        <taxon>Deinococcales</taxon>
        <taxon>Deinococcaceae</taxon>
        <taxon>Deinococcus</taxon>
    </lineage>
</organism>
<name>A0A318S5D4_9DEIO</name>
<feature type="transmembrane region" description="Helical" evidence="1">
    <location>
        <begin position="44"/>
        <end position="65"/>
    </location>
</feature>
<gene>
    <name evidence="2" type="ORF">DES52_112137</name>
</gene>
<keyword evidence="3" id="KW-1185">Reference proteome</keyword>
<dbReference type="AlphaFoldDB" id="A0A318S5D4"/>
<comment type="caution">
    <text evidence="2">The sequence shown here is derived from an EMBL/GenBank/DDBJ whole genome shotgun (WGS) entry which is preliminary data.</text>
</comment>
<proteinExistence type="predicted"/>
<keyword evidence="1" id="KW-1133">Transmembrane helix</keyword>
<evidence type="ECO:0000313" key="2">
    <source>
        <dbReference type="EMBL" id="PYE52815.1"/>
    </source>
</evidence>
<dbReference type="Pfam" id="PF06912">
    <property type="entry name" value="DUF1275"/>
    <property type="match status" value="1"/>
</dbReference>
<dbReference type="PANTHER" id="PTHR37314">
    <property type="entry name" value="SLR0142 PROTEIN"/>
    <property type="match status" value="1"/>
</dbReference>
<protein>
    <submittedName>
        <fullName evidence="2">Uncharacterized protein DUF1275</fullName>
    </submittedName>
</protein>
<evidence type="ECO:0000313" key="3">
    <source>
        <dbReference type="Proteomes" id="UP000248326"/>
    </source>
</evidence>
<accession>A0A318S5D4</accession>
<keyword evidence="1" id="KW-0472">Membrane</keyword>
<keyword evidence="1" id="KW-0812">Transmembrane</keyword>
<dbReference type="PANTHER" id="PTHR37314:SF4">
    <property type="entry name" value="UPF0700 TRANSMEMBRANE PROTEIN YOAK"/>
    <property type="match status" value="1"/>
</dbReference>